<dbReference type="Pfam" id="PF01915">
    <property type="entry name" value="Glyco_hydro_3_C"/>
    <property type="match status" value="1"/>
</dbReference>
<dbReference type="RefSeq" id="WP_139928864.1">
    <property type="nucleotide sequence ID" value="NZ_CP040915.1"/>
</dbReference>
<dbReference type="PANTHER" id="PTHR30620">
    <property type="entry name" value="PERIPLASMIC BETA-GLUCOSIDASE-RELATED"/>
    <property type="match status" value="1"/>
</dbReference>
<dbReference type="PANTHER" id="PTHR30620:SF16">
    <property type="entry name" value="LYSOSOMAL BETA GLUCOSIDASE"/>
    <property type="match status" value="1"/>
</dbReference>
<evidence type="ECO:0000256" key="2">
    <source>
        <dbReference type="ARBA" id="ARBA00005336"/>
    </source>
</evidence>
<dbReference type="EMBL" id="CP040915">
    <property type="protein sequence ID" value="QDC24976.1"/>
    <property type="molecule type" value="Genomic_DNA"/>
</dbReference>
<dbReference type="KEGG" id="gyu:FE374_10475"/>
<evidence type="ECO:0000313" key="10">
    <source>
        <dbReference type="EMBL" id="QDC24976.1"/>
    </source>
</evidence>
<feature type="region of interest" description="Disordered" evidence="7">
    <location>
        <begin position="492"/>
        <end position="517"/>
    </location>
</feature>
<feature type="domain" description="Glycoside hydrolase family 3 N-terminal" evidence="8">
    <location>
        <begin position="141"/>
        <end position="435"/>
    </location>
</feature>
<proteinExistence type="inferred from homology"/>
<evidence type="ECO:0000256" key="5">
    <source>
        <dbReference type="ARBA" id="ARBA00022801"/>
    </source>
</evidence>
<feature type="domain" description="Glycoside hydrolase family 3 C-terminal" evidence="9">
    <location>
        <begin position="478"/>
        <end position="704"/>
    </location>
</feature>
<gene>
    <name evidence="10" type="ORF">FE374_10475</name>
</gene>
<dbReference type="InterPro" id="IPR051915">
    <property type="entry name" value="Cellulose_Degrad_GH3"/>
</dbReference>
<evidence type="ECO:0000256" key="7">
    <source>
        <dbReference type="SAM" id="MobiDB-lite"/>
    </source>
</evidence>
<dbReference type="SUPFAM" id="SSF51445">
    <property type="entry name" value="(Trans)glycosidases"/>
    <property type="match status" value="1"/>
</dbReference>
<dbReference type="AlphaFoldDB" id="A0A5B8CA75"/>
<protein>
    <recommendedName>
        <fullName evidence="3">beta-glucosidase</fullName>
        <ecNumber evidence="3">3.2.1.21</ecNumber>
    </recommendedName>
</protein>
<evidence type="ECO:0000313" key="11">
    <source>
        <dbReference type="Proteomes" id="UP000314616"/>
    </source>
</evidence>
<evidence type="ECO:0000256" key="1">
    <source>
        <dbReference type="ARBA" id="ARBA00000448"/>
    </source>
</evidence>
<dbReference type="GO" id="GO:0008422">
    <property type="term" value="F:beta-glucosidase activity"/>
    <property type="evidence" value="ECO:0007669"/>
    <property type="project" value="UniProtKB-EC"/>
</dbReference>
<evidence type="ECO:0000256" key="6">
    <source>
        <dbReference type="ARBA" id="ARBA00023295"/>
    </source>
</evidence>
<dbReference type="Gene3D" id="3.40.50.1700">
    <property type="entry name" value="Glycoside hydrolase family 3 C-terminal domain"/>
    <property type="match status" value="1"/>
</dbReference>
<dbReference type="InterPro" id="IPR017853">
    <property type="entry name" value="GH"/>
</dbReference>
<keyword evidence="5 10" id="KW-0378">Hydrolase</keyword>
<accession>A0A5B8CA75</accession>
<keyword evidence="6" id="KW-0326">Glycosidase</keyword>
<evidence type="ECO:0000259" key="9">
    <source>
        <dbReference type="Pfam" id="PF01915"/>
    </source>
</evidence>
<dbReference type="InterPro" id="IPR001764">
    <property type="entry name" value="Glyco_hydro_3_N"/>
</dbReference>
<dbReference type="Proteomes" id="UP000314616">
    <property type="component" value="Chromosome"/>
</dbReference>
<evidence type="ECO:0000256" key="3">
    <source>
        <dbReference type="ARBA" id="ARBA00012744"/>
    </source>
</evidence>
<keyword evidence="4" id="KW-0732">Signal</keyword>
<comment type="catalytic activity">
    <reaction evidence="1">
        <text>Hydrolysis of terminal, non-reducing beta-D-glucosyl residues with release of beta-D-glucose.</text>
        <dbReference type="EC" id="3.2.1.21"/>
    </reaction>
</comment>
<dbReference type="EC" id="3.2.1.21" evidence="3"/>
<dbReference type="InterPro" id="IPR036962">
    <property type="entry name" value="Glyco_hydro_3_N_sf"/>
</dbReference>
<evidence type="ECO:0000259" key="8">
    <source>
        <dbReference type="Pfam" id="PF00933"/>
    </source>
</evidence>
<name>A0A5B8CA75_9MICO</name>
<reference evidence="10 11" key="1">
    <citation type="submission" date="2019-05" db="EMBL/GenBank/DDBJ databases">
        <title>Georgenia *** sp. nov., and Georgenia *** sp. nov., isolated from the intestinal contents of plateau pika (Ochotona curzoniae) in the Qinghai-Tibet plateau of China.</title>
        <authorList>
            <person name="Tian Z."/>
        </authorList>
    </citation>
    <scope>NUCLEOTIDE SEQUENCE [LARGE SCALE GENOMIC DNA]</scope>
    <source>
        <strain evidence="10 11">Z443</strain>
    </source>
</reference>
<dbReference type="InterPro" id="IPR036881">
    <property type="entry name" value="Glyco_hydro_3_C_sf"/>
</dbReference>
<comment type="similarity">
    <text evidence="2">Belongs to the glycosyl hydrolase 3 family.</text>
</comment>
<dbReference type="Gene3D" id="3.20.20.300">
    <property type="entry name" value="Glycoside hydrolase, family 3, N-terminal domain"/>
    <property type="match status" value="1"/>
</dbReference>
<dbReference type="InterPro" id="IPR002772">
    <property type="entry name" value="Glyco_hydro_3_C"/>
</dbReference>
<dbReference type="OrthoDB" id="3187421at2"/>
<dbReference type="GO" id="GO:0009251">
    <property type="term" value="P:glucan catabolic process"/>
    <property type="evidence" value="ECO:0007669"/>
    <property type="project" value="TreeGrafter"/>
</dbReference>
<evidence type="ECO:0000256" key="4">
    <source>
        <dbReference type="ARBA" id="ARBA00022729"/>
    </source>
</evidence>
<dbReference type="SUPFAM" id="SSF52279">
    <property type="entry name" value="Beta-D-glucan exohydrolase, C-terminal domain"/>
    <property type="match status" value="1"/>
</dbReference>
<dbReference type="Pfam" id="PF00933">
    <property type="entry name" value="Glyco_hydro_3"/>
    <property type="match status" value="1"/>
</dbReference>
<sequence>MPSKKVAPRRVTARSKSVIESDGLTFKDLNANGVLDPYEDWRLPTEERVSDLLGRMTVAEKVGILLITSHYMGASGIIGDPDQGLLNAHEKWSTENIWATDSSSTRFFDPPVLDYVGSEKAIRELCLRYFIIRDNPTSYDLATWVNALQELAESTRLGIPVVMVSNPRNHLSDTKIFGVAETADQMSQWPGELGLAATQDPDLVEEFGRLSAAQWRSAGITKGYMYMADIVTDPRWSRAEGTFGENTELAAQMVAAVTRGFQGPRLGEHSVSLTTKHFPGGGPRDRGHDPHFHHGRYQPYPTPGSLYRYHLPVFQAAIDAGTTSVMPYYATTTNARSAPQLHGDRPFAEVGFGYDRYLLTDVLRGELGFTGYVNSDTGITTGMPWGVESLTRPERFGLAIEAGINAFSGDGNPEPLLDAVAQGLVSDADLDRCARYLLTEMFDLGLFEDPYVDPDEAQARAEDMSIAALAAQAHRRSLVLLRNDKELLPLTADAGGDGRGTSGERDRVTTGTPAGHAPRLPAARTVRLYVEVFTGKDKDAENARIVGEVRDALGTDPTIEVVTTLDDATHVLLWVRPAMSLLDDRAGHELSIVLDQETGIDAYRVVEIENAVPTILAVNFTNPWLLDRVAPAADAVIGTFGTSTAAMIDLVRGLVTPTGKLPYAIPASEEAVRAKASDIPGAAEPEGYAYVDHAGGEYRFGYGLEDF</sequence>
<dbReference type="PRINTS" id="PR00133">
    <property type="entry name" value="GLHYDRLASE3"/>
</dbReference>
<organism evidence="10 11">
    <name type="scientific">Georgenia yuyongxinii</name>
    <dbReference type="NCBI Taxonomy" id="2589797"/>
    <lineage>
        <taxon>Bacteria</taxon>
        <taxon>Bacillati</taxon>
        <taxon>Actinomycetota</taxon>
        <taxon>Actinomycetes</taxon>
        <taxon>Micrococcales</taxon>
        <taxon>Bogoriellaceae</taxon>
        <taxon>Georgenia</taxon>
    </lineage>
</organism>